<name>A0A8H3FU40_9LECA</name>
<dbReference type="Gene3D" id="2.120.10.30">
    <property type="entry name" value="TolB, C-terminal domain"/>
    <property type="match status" value="1"/>
</dbReference>
<keyword evidence="3" id="KW-0732">Signal</keyword>
<dbReference type="PANTHER" id="PTHR47572">
    <property type="entry name" value="LIPOPROTEIN-RELATED"/>
    <property type="match status" value="1"/>
</dbReference>
<evidence type="ECO:0000256" key="3">
    <source>
        <dbReference type="SAM" id="SignalP"/>
    </source>
</evidence>
<feature type="region of interest" description="Disordered" evidence="1">
    <location>
        <begin position="427"/>
        <end position="446"/>
    </location>
</feature>
<evidence type="ECO:0000256" key="2">
    <source>
        <dbReference type="SAM" id="Phobius"/>
    </source>
</evidence>
<keyword evidence="2" id="KW-0472">Membrane</keyword>
<proteinExistence type="predicted"/>
<evidence type="ECO:0000259" key="4">
    <source>
        <dbReference type="Pfam" id="PF22807"/>
    </source>
</evidence>
<gene>
    <name evidence="5" type="ORF">GOMPHAMPRED_005764</name>
</gene>
<feature type="transmembrane region" description="Helical" evidence="2">
    <location>
        <begin position="453"/>
        <end position="475"/>
    </location>
</feature>
<organism evidence="5 6">
    <name type="scientific">Gomphillus americanus</name>
    <dbReference type="NCBI Taxonomy" id="1940652"/>
    <lineage>
        <taxon>Eukaryota</taxon>
        <taxon>Fungi</taxon>
        <taxon>Dikarya</taxon>
        <taxon>Ascomycota</taxon>
        <taxon>Pezizomycotina</taxon>
        <taxon>Lecanoromycetes</taxon>
        <taxon>OSLEUM clade</taxon>
        <taxon>Ostropomycetidae</taxon>
        <taxon>Ostropales</taxon>
        <taxon>Graphidaceae</taxon>
        <taxon>Gomphilloideae</taxon>
        <taxon>Gomphillus</taxon>
    </lineage>
</organism>
<dbReference type="SUPFAM" id="SSF50952">
    <property type="entry name" value="Soluble quinoprotein glucose dehydrogenase"/>
    <property type="match status" value="1"/>
</dbReference>
<feature type="signal peptide" evidence="3">
    <location>
        <begin position="1"/>
        <end position="23"/>
    </location>
</feature>
<dbReference type="InterPro" id="IPR011042">
    <property type="entry name" value="6-blade_b-propeller_TolB-like"/>
</dbReference>
<dbReference type="EMBL" id="CAJPDQ010000037">
    <property type="protein sequence ID" value="CAF9930903.1"/>
    <property type="molecule type" value="Genomic_DNA"/>
</dbReference>
<keyword evidence="2" id="KW-0812">Transmembrane</keyword>
<keyword evidence="2" id="KW-1133">Transmembrane helix</keyword>
<dbReference type="OrthoDB" id="507128at2759"/>
<reference evidence="5" key="1">
    <citation type="submission" date="2021-03" db="EMBL/GenBank/DDBJ databases">
        <authorList>
            <person name="Tagirdzhanova G."/>
        </authorList>
    </citation>
    <scope>NUCLEOTIDE SEQUENCE</scope>
</reference>
<keyword evidence="6" id="KW-1185">Reference proteome</keyword>
<dbReference type="PANTHER" id="PTHR47572:SF4">
    <property type="entry name" value="LACTONASE DRP35"/>
    <property type="match status" value="1"/>
</dbReference>
<comment type="caution">
    <text evidence="5">The sequence shown here is derived from an EMBL/GenBank/DDBJ whole genome shotgun (WGS) entry which is preliminary data.</text>
</comment>
<feature type="domain" description="Pyrroloquinoline quinone-dependent pyranose dehydrogenase beta-propeller" evidence="4">
    <location>
        <begin position="37"/>
        <end position="420"/>
    </location>
</feature>
<dbReference type="InterPro" id="IPR011041">
    <property type="entry name" value="Quinoprot_gluc/sorb_DH_b-prop"/>
</dbReference>
<protein>
    <recommendedName>
        <fullName evidence="4">Pyrroloquinoline quinone-dependent pyranose dehydrogenase beta-propeller domain-containing protein</fullName>
    </recommendedName>
</protein>
<dbReference type="Proteomes" id="UP000664169">
    <property type="component" value="Unassembled WGS sequence"/>
</dbReference>
<accession>A0A8H3FU40</accession>
<dbReference type="InterPro" id="IPR051262">
    <property type="entry name" value="SMP-30/CGR1_Lactonase"/>
</dbReference>
<dbReference type="Pfam" id="PF22807">
    <property type="entry name" value="TrAA12"/>
    <property type="match status" value="1"/>
</dbReference>
<sequence length="478" mass="50273">MSTNRALLSFYTLFGLLLRDARAQCSTTITPTNSIQPSVASGYAAAVIATGLTAPRSLEIDSAGNLLVIESGLGLSNYILDDSGGLCLSLSSKETLIDDSDLNHGLALSQDGSTVYVSDTDKVYAYSYDATARSVNTNRTVLVSGMQGTDHTTRTILVPKHVENHIVVGRGSLSNIDDMALNEMTGISQVKAFDLSQIPSGGFDYSTSGTRLAWGVRNEVGIAEHPLDGGIWGVENSADQLVRAGVDVHATNPAEELNWFGYLNGTNVAQQGSNFGYPTCFTVWDQSILPNAGKLIVGNQFALDPTVSCLNYTSPRLAFHPHTAPLDMKFNDSGNTAWVSFHGSWNSPNPVGYYVAYVLFENGQPVEPSTSNASLNIVLANQDNSKCPDNCFRPAGMKIDGMGRLLVASDASGEIYIVQRTTATANSTANSTQSGGGTQTSSGSSSTTSAGSAALLGIDGTLIGAGLFGLVAIMFGMI</sequence>
<evidence type="ECO:0000313" key="6">
    <source>
        <dbReference type="Proteomes" id="UP000664169"/>
    </source>
</evidence>
<dbReference type="InterPro" id="IPR054539">
    <property type="entry name" value="Beta-prop_PDH"/>
</dbReference>
<evidence type="ECO:0000256" key="1">
    <source>
        <dbReference type="SAM" id="MobiDB-lite"/>
    </source>
</evidence>
<feature type="chain" id="PRO_5034111932" description="Pyrroloquinoline quinone-dependent pyranose dehydrogenase beta-propeller domain-containing protein" evidence="3">
    <location>
        <begin position="24"/>
        <end position="478"/>
    </location>
</feature>
<dbReference type="AlphaFoldDB" id="A0A8H3FU40"/>
<evidence type="ECO:0000313" key="5">
    <source>
        <dbReference type="EMBL" id="CAF9930903.1"/>
    </source>
</evidence>